<keyword evidence="3" id="KW-0378">Hydrolase</keyword>
<organism evidence="6 7">
    <name type="scientific">Massilia haematophila</name>
    <dbReference type="NCBI Taxonomy" id="457923"/>
    <lineage>
        <taxon>Bacteria</taxon>
        <taxon>Pseudomonadati</taxon>
        <taxon>Pseudomonadota</taxon>
        <taxon>Betaproteobacteria</taxon>
        <taxon>Burkholderiales</taxon>
        <taxon>Oxalobacteraceae</taxon>
        <taxon>Telluria group</taxon>
        <taxon>Massilia</taxon>
    </lineage>
</organism>
<sequence length="750" mass="83144">MILSRLATPALALALSGAAFVAAGPTAVAATGAPAVAKAAPELARWQQTAQRVTIMRDKWGIPHVFGKSDADAVFGMIYAQAEDDFNRVELNYINAMGRLAEVEGEKEIWRDLRMKLYLSPSDMQAKYAASPAWLKELMVAFADGLNFYLHTHPEVKPKLITRFEPWMALSFSEGSIGGDIESIDLKELEAFYGKRPQAASADRVADRVADNRNLLDAEPRGSNGFAIAPKLTRAGHPLLMINPHTSFYFRPEIHMVSEAGLNAYGAVTWGQFFIYQGFNERAGWMHTSGGGDVIDEYLETVVERGGKFFYKYGKEERALRAVPITLPYKTADGRMASRSVTAWFSHHGPIVRSEDGKWVAVKMMDEPVKALTQSYTRTKAKNYRAFYEAMQLRTNSSNNTVYADADGNIAYFHGNFIPKRDPRFDWNKPVDGSNPATEWQGLHEIEDTITLFNPASGYISNTNNWPFSAAGADSPKRKDYPDYMWSLPENARGVHAERVLKGAKDFTIDSLIAASYDSYLTAFEPLVPQLAKDYDALPASDARKAQLSAQVAALRGWDLRFATNSVPTSLAVYWGQEMVAQAAPKARAAGVPSVDYITTSLAPEERLAALQRASDKLTRDFGSWQTPWGEINRFQRISGDVDQQYDDSKPSYPVAFTSAHWGSLASFGMVAKQKTKRIYGDRGNSFVAAVEFGPKVRAKSILAGGQSGNPASPHFADQAAMYSRGEFKDVLFYKEDIEKALERKYRPGE</sequence>
<dbReference type="Gene3D" id="3.60.20.10">
    <property type="entry name" value="Glutamine Phosphoribosylpyrophosphate, subunit 1, domain 1"/>
    <property type="match status" value="1"/>
</dbReference>
<evidence type="ECO:0000256" key="2">
    <source>
        <dbReference type="ARBA" id="ARBA00022729"/>
    </source>
</evidence>
<dbReference type="InterPro" id="IPR014395">
    <property type="entry name" value="Pen/GL7ACA/AHL_acylase"/>
</dbReference>
<feature type="chain" id="PRO_5047106277" evidence="5">
    <location>
        <begin position="22"/>
        <end position="750"/>
    </location>
</feature>
<comment type="caution">
    <text evidence="6">The sequence shown here is derived from an EMBL/GenBank/DDBJ whole genome shotgun (WGS) entry which is preliminary data.</text>
</comment>
<comment type="similarity">
    <text evidence="1">Belongs to the peptidase S45 family.</text>
</comment>
<dbReference type="InterPro" id="IPR043146">
    <property type="entry name" value="Penicillin_amidase_N_B-knob"/>
</dbReference>
<proteinExistence type="inferred from homology"/>
<dbReference type="Proteomes" id="UP001595665">
    <property type="component" value="Unassembled WGS sequence"/>
</dbReference>
<dbReference type="Gene3D" id="1.10.1400.10">
    <property type="match status" value="1"/>
</dbReference>
<dbReference type="SUPFAM" id="SSF56235">
    <property type="entry name" value="N-terminal nucleophile aminohydrolases (Ntn hydrolases)"/>
    <property type="match status" value="1"/>
</dbReference>
<dbReference type="PANTHER" id="PTHR34218">
    <property type="entry name" value="PEPTIDASE S45 PENICILLIN AMIDASE"/>
    <property type="match status" value="1"/>
</dbReference>
<keyword evidence="2 5" id="KW-0732">Signal</keyword>
<feature type="signal peptide" evidence="5">
    <location>
        <begin position="1"/>
        <end position="21"/>
    </location>
</feature>
<keyword evidence="4" id="KW-0865">Zymogen</keyword>
<dbReference type="Pfam" id="PF01804">
    <property type="entry name" value="Penicil_amidase"/>
    <property type="match status" value="1"/>
</dbReference>
<evidence type="ECO:0000256" key="4">
    <source>
        <dbReference type="ARBA" id="ARBA00023145"/>
    </source>
</evidence>
<evidence type="ECO:0000313" key="7">
    <source>
        <dbReference type="Proteomes" id="UP001595665"/>
    </source>
</evidence>
<dbReference type="InterPro" id="IPR002692">
    <property type="entry name" value="S45"/>
</dbReference>
<dbReference type="PANTHER" id="PTHR34218:SF3">
    <property type="entry name" value="ACYL-HOMOSERINE LACTONE ACYLASE PVDQ"/>
    <property type="match status" value="1"/>
</dbReference>
<dbReference type="Gene3D" id="1.10.439.10">
    <property type="entry name" value="Penicillin Amidohydrolase, domain 1"/>
    <property type="match status" value="1"/>
</dbReference>
<dbReference type="InterPro" id="IPR023343">
    <property type="entry name" value="Penicillin_amidase_dom1"/>
</dbReference>
<evidence type="ECO:0000256" key="5">
    <source>
        <dbReference type="SAM" id="SignalP"/>
    </source>
</evidence>
<evidence type="ECO:0000256" key="3">
    <source>
        <dbReference type="ARBA" id="ARBA00022801"/>
    </source>
</evidence>
<dbReference type="EMBL" id="JBHRVV010000001">
    <property type="protein sequence ID" value="MFC3457469.1"/>
    <property type="molecule type" value="Genomic_DNA"/>
</dbReference>
<evidence type="ECO:0000313" key="6">
    <source>
        <dbReference type="EMBL" id="MFC3457469.1"/>
    </source>
</evidence>
<name>A0ABV7PHP4_9BURK</name>
<dbReference type="Gene3D" id="2.30.120.10">
    <property type="match status" value="1"/>
</dbReference>
<reference evidence="7" key="1">
    <citation type="journal article" date="2019" name="Int. J. Syst. Evol. Microbiol.">
        <title>The Global Catalogue of Microorganisms (GCM) 10K type strain sequencing project: providing services to taxonomists for standard genome sequencing and annotation.</title>
        <authorList>
            <consortium name="The Broad Institute Genomics Platform"/>
            <consortium name="The Broad Institute Genome Sequencing Center for Infectious Disease"/>
            <person name="Wu L."/>
            <person name="Ma J."/>
        </authorList>
    </citation>
    <scope>NUCLEOTIDE SEQUENCE [LARGE SCALE GENOMIC DNA]</scope>
    <source>
        <strain evidence="7">CCM 7480</strain>
    </source>
</reference>
<dbReference type="InterPro" id="IPR029055">
    <property type="entry name" value="Ntn_hydrolases_N"/>
</dbReference>
<dbReference type="RefSeq" id="WP_379733764.1">
    <property type="nucleotide sequence ID" value="NZ_JBHRVV010000001.1"/>
</dbReference>
<evidence type="ECO:0000256" key="1">
    <source>
        <dbReference type="ARBA" id="ARBA00006586"/>
    </source>
</evidence>
<dbReference type="InterPro" id="IPR043147">
    <property type="entry name" value="Penicillin_amidase_A-knob"/>
</dbReference>
<keyword evidence="7" id="KW-1185">Reference proteome</keyword>
<protein>
    <submittedName>
        <fullName evidence="6">Penicillin acylase family protein</fullName>
    </submittedName>
</protein>
<gene>
    <name evidence="6" type="ORF">ACFOPH_04325</name>
</gene>
<dbReference type="PIRSF" id="PIRSF001227">
    <property type="entry name" value="Pen_acylase"/>
    <property type="match status" value="1"/>
</dbReference>
<accession>A0ABV7PHP4</accession>